<organism evidence="1">
    <name type="scientific">bioreactor metagenome</name>
    <dbReference type="NCBI Taxonomy" id="1076179"/>
    <lineage>
        <taxon>unclassified sequences</taxon>
        <taxon>metagenomes</taxon>
        <taxon>ecological metagenomes</taxon>
    </lineage>
</organism>
<gene>
    <name evidence="1" type="ORF">SDC9_129122</name>
</gene>
<comment type="caution">
    <text evidence="1">The sequence shown here is derived from an EMBL/GenBank/DDBJ whole genome shotgun (WGS) entry which is preliminary data.</text>
</comment>
<accession>A0A645CYM5</accession>
<dbReference type="AlphaFoldDB" id="A0A645CYM5"/>
<sequence>MDNDIESCWAEAGTAILKISFIISFLKLKFLKSKEIKVFFLKKSQLNIINEETTRDNRVAQAAPAIPILKV</sequence>
<protein>
    <submittedName>
        <fullName evidence="1">Uncharacterized protein</fullName>
    </submittedName>
</protein>
<dbReference type="EMBL" id="VSSQ01031252">
    <property type="protein sequence ID" value="MPM82064.1"/>
    <property type="molecule type" value="Genomic_DNA"/>
</dbReference>
<proteinExistence type="predicted"/>
<reference evidence="1" key="1">
    <citation type="submission" date="2019-08" db="EMBL/GenBank/DDBJ databases">
        <authorList>
            <person name="Kucharzyk K."/>
            <person name="Murdoch R.W."/>
            <person name="Higgins S."/>
            <person name="Loffler F."/>
        </authorList>
    </citation>
    <scope>NUCLEOTIDE SEQUENCE</scope>
</reference>
<name>A0A645CYM5_9ZZZZ</name>
<evidence type="ECO:0000313" key="1">
    <source>
        <dbReference type="EMBL" id="MPM82064.1"/>
    </source>
</evidence>